<evidence type="ECO:0000313" key="2">
    <source>
        <dbReference type="Proteomes" id="UP001057402"/>
    </source>
</evidence>
<sequence>MFSTPFYLYKELDHDGWSYLIPLTNISCLLHAPLVMAQSHNLARYVRIPRRSVSFPSRLPFSQPIEIVSELKSLGASVSAAPPPCSKTVESNLRKLAEMYMGVGEIVTSLAGRKAKDAVEGAVDDVILLLDLCGHARDVVSSTKQEVWDLQSVLRRKSRSRGGEVEQQVRRFLIFRKNTRRATWKHLESLKRLERKNAALGPGFANTEDCEHSVTTVRESLRELHGTTVAILRLLLVSFTPSPKGNDRGWSLVSRIVLSRGAGRQRRGDSMGFSEAEGVEAVVQSLAKKPTTGREVGGLEDARRAQRVLEEMVDGCILGLEQGLDCLHMSLIRNRVCLLNLLAN</sequence>
<keyword evidence="2" id="KW-1185">Reference proteome</keyword>
<dbReference type="EMBL" id="CM042888">
    <property type="protein sequence ID" value="KAI4325407.1"/>
    <property type="molecule type" value="Genomic_DNA"/>
</dbReference>
<proteinExistence type="predicted"/>
<comment type="caution">
    <text evidence="1">The sequence shown here is derived from an EMBL/GenBank/DDBJ whole genome shotgun (WGS) entry which is preliminary data.</text>
</comment>
<accession>A0ACB9MM96</accession>
<protein>
    <submittedName>
        <fullName evidence="1">Uncharacterized protein</fullName>
    </submittedName>
</protein>
<reference evidence="2" key="1">
    <citation type="journal article" date="2023" name="Front. Plant Sci.">
        <title>Chromosomal-level genome assembly of Melastoma candidum provides insights into trichome evolution.</title>
        <authorList>
            <person name="Zhong Y."/>
            <person name="Wu W."/>
            <person name="Sun C."/>
            <person name="Zou P."/>
            <person name="Liu Y."/>
            <person name="Dai S."/>
            <person name="Zhou R."/>
        </authorList>
    </citation>
    <scope>NUCLEOTIDE SEQUENCE [LARGE SCALE GENOMIC DNA]</scope>
</reference>
<evidence type="ECO:0000313" key="1">
    <source>
        <dbReference type="EMBL" id="KAI4325407.1"/>
    </source>
</evidence>
<dbReference type="Proteomes" id="UP001057402">
    <property type="component" value="Chromosome 9"/>
</dbReference>
<gene>
    <name evidence="1" type="ORF">MLD38_030810</name>
</gene>
<name>A0ACB9MM96_9MYRT</name>
<organism evidence="1 2">
    <name type="scientific">Melastoma candidum</name>
    <dbReference type="NCBI Taxonomy" id="119954"/>
    <lineage>
        <taxon>Eukaryota</taxon>
        <taxon>Viridiplantae</taxon>
        <taxon>Streptophyta</taxon>
        <taxon>Embryophyta</taxon>
        <taxon>Tracheophyta</taxon>
        <taxon>Spermatophyta</taxon>
        <taxon>Magnoliopsida</taxon>
        <taxon>eudicotyledons</taxon>
        <taxon>Gunneridae</taxon>
        <taxon>Pentapetalae</taxon>
        <taxon>rosids</taxon>
        <taxon>malvids</taxon>
        <taxon>Myrtales</taxon>
        <taxon>Melastomataceae</taxon>
        <taxon>Melastomatoideae</taxon>
        <taxon>Melastomateae</taxon>
        <taxon>Melastoma</taxon>
    </lineage>
</organism>